<reference evidence="1 2" key="1">
    <citation type="journal article" date="2016" name="Nat. Commun.">
        <title>Thousands of microbial genomes shed light on interconnected biogeochemical processes in an aquifer system.</title>
        <authorList>
            <person name="Anantharaman K."/>
            <person name="Brown C.T."/>
            <person name="Hug L.A."/>
            <person name="Sharon I."/>
            <person name="Castelle C.J."/>
            <person name="Probst A.J."/>
            <person name="Thomas B.C."/>
            <person name="Singh A."/>
            <person name="Wilkins M.J."/>
            <person name="Karaoz U."/>
            <person name="Brodie E.L."/>
            <person name="Williams K.H."/>
            <person name="Hubbard S.S."/>
            <person name="Banfield J.F."/>
        </authorList>
    </citation>
    <scope>NUCLEOTIDE SEQUENCE [LARGE SCALE GENOMIC DNA]</scope>
</reference>
<name>A0A1G1L2T4_9BACT</name>
<sequence>MKNPLFVLMITVSAILLCPVMVFAFHINPASDALTSEQAQSYVEKPVSTVTGALGAPSMVRKNVTDANSIDYIFIGNNQVFTFQVKIEGKVVTAYTQDARVAWESAIYPVYPA</sequence>
<organism evidence="1 2">
    <name type="scientific">Candidatus Danuiimicrobium aquiferis</name>
    <dbReference type="NCBI Taxonomy" id="1801832"/>
    <lineage>
        <taxon>Bacteria</taxon>
        <taxon>Pseudomonadati</taxon>
        <taxon>Candidatus Omnitrophota</taxon>
        <taxon>Candidatus Danuiimicrobium</taxon>
    </lineage>
</organism>
<evidence type="ECO:0000313" key="2">
    <source>
        <dbReference type="Proteomes" id="UP000178187"/>
    </source>
</evidence>
<evidence type="ECO:0000313" key="1">
    <source>
        <dbReference type="EMBL" id="OGW99461.1"/>
    </source>
</evidence>
<dbReference type="EMBL" id="MHFR01000006">
    <property type="protein sequence ID" value="OGW99461.1"/>
    <property type="molecule type" value="Genomic_DNA"/>
</dbReference>
<gene>
    <name evidence="1" type="ORF">A3G33_00770</name>
</gene>
<dbReference type="AlphaFoldDB" id="A0A1G1L2T4"/>
<accession>A0A1G1L2T4</accession>
<protein>
    <submittedName>
        <fullName evidence="1">Uncharacterized protein</fullName>
    </submittedName>
</protein>
<proteinExistence type="predicted"/>
<dbReference type="Proteomes" id="UP000178187">
    <property type="component" value="Unassembled WGS sequence"/>
</dbReference>
<comment type="caution">
    <text evidence="1">The sequence shown here is derived from an EMBL/GenBank/DDBJ whole genome shotgun (WGS) entry which is preliminary data.</text>
</comment>